<dbReference type="STRING" id="388467.A19Y_1714"/>
<accession>A0A073CFN3</accession>
<dbReference type="InterPro" id="IPR010172">
    <property type="entry name" value="CRISPR-assoc_prot_TM1791"/>
</dbReference>
<evidence type="ECO:0000313" key="5">
    <source>
        <dbReference type="Proteomes" id="UP000027395"/>
    </source>
</evidence>
<evidence type="ECO:0000313" key="4">
    <source>
        <dbReference type="EMBL" id="KEI66717.1"/>
    </source>
</evidence>
<dbReference type="eggNOG" id="COG3468">
    <property type="taxonomic scope" value="Bacteria"/>
</dbReference>
<evidence type="ECO:0000256" key="2">
    <source>
        <dbReference type="SAM" id="MobiDB-lite"/>
    </source>
</evidence>
<dbReference type="HOGENOM" id="CLU_428844_0_0_3"/>
<name>A0A073CFN3_PLAA1</name>
<dbReference type="Pfam" id="PF03787">
    <property type="entry name" value="RAMPs"/>
    <property type="match status" value="1"/>
</dbReference>
<sequence>MGKCYLSRYQRRINIMAFDRPTRPTRPGEQPPATSRPNQAVQRNTSRSTSLNPNRSSGGDGGRRDGGGGGSNRPNKPSPWLDNENEPLPDKTASFVEYLRWMRSPDTEHKDATKVQILQMAEENANYQQRLQQLTDRTKLIAGEGNSFQVKCPWRIRVGGHRGPESILLPAFDALGMPYIPSSSLRGVARNQAIREIISKEKVDWKEAEKQIAPWFGSLEEKGENRSGKVVFLDAYPLPNQDGLMVDMANNIWKWEGNDCKYNPNPNPFLSLKEPTFLIGLRLASGCTDIEVLNQVKKWLVKGLQAGIGSQVNTGYGELMKAGEGRPKEEFFSLEFTLQGQLIHGRQKFTQWNWNDNRQNWQHRGQAEAEVRPVAFKSMLRYWFRSLALGVLPVGEVPVWENKLFGGINNPQREWGWIRVEILEGKVTQKEPKPNYQGKDDPCGEQEGTLTFSYALGCPTETKTRQAIANLMKNLTWLMFHLGGIGQGARRPCYSRQTRERAPWWRGSTLIPNDDNSFWNLPNNVKEFQQKFQIHLRHFYQALSQLPNIPNIRAVNNPINLGQVHQDNWKEAIDSNCQIVVCSGEEDFGKPYALAVLHGSQLKINNNYDGNLCGRVSRGVKPSPVWIADLEDYQVVTIFGATENPRKSYLEKLKQNTLKDNFAQIWPLN</sequence>
<feature type="region of interest" description="Disordered" evidence="2">
    <location>
        <begin position="16"/>
        <end position="89"/>
    </location>
</feature>
<dbReference type="PANTHER" id="PTHR39965">
    <property type="entry name" value="CRISPR SYSTEM CMR SUBUNIT CMR6"/>
    <property type="match status" value="1"/>
</dbReference>
<protein>
    <submittedName>
        <fullName evidence="4">Cmr6</fullName>
    </submittedName>
</protein>
<dbReference type="PATRIC" id="fig|388467.6.peg.1655"/>
<evidence type="ECO:0000256" key="1">
    <source>
        <dbReference type="ARBA" id="ARBA00023118"/>
    </source>
</evidence>
<reference evidence="4 5" key="1">
    <citation type="journal article" date="2014" name="Appl. Environ. Microbiol.">
        <title>Elucidation of insertion elements encoded on plasmids and in vitro construction of shuttle vectors from the toxic cyanobacterium Planktothrix.</title>
        <authorList>
            <person name="Christiansen G."/>
            <person name="Goesmann A."/>
            <person name="Kurmayer R."/>
        </authorList>
    </citation>
    <scope>NUCLEOTIDE SEQUENCE [LARGE SCALE GENOMIC DNA]</scope>
    <source>
        <strain evidence="4 5">NIVA-CYA 126/8</strain>
    </source>
</reference>
<proteinExistence type="predicted"/>
<organism evidence="4 5">
    <name type="scientific">Planktothrix agardhii (strain NIVA-CYA 126/8)</name>
    <dbReference type="NCBI Taxonomy" id="388467"/>
    <lineage>
        <taxon>Bacteria</taxon>
        <taxon>Bacillati</taxon>
        <taxon>Cyanobacteriota</taxon>
        <taxon>Cyanophyceae</taxon>
        <taxon>Oscillatoriophycideae</taxon>
        <taxon>Oscillatoriales</taxon>
        <taxon>Microcoleaceae</taxon>
        <taxon>Planktothrix</taxon>
    </lineage>
</organism>
<dbReference type="EMBL" id="CM002803">
    <property type="protein sequence ID" value="KEI66717.1"/>
    <property type="molecule type" value="Genomic_DNA"/>
</dbReference>
<evidence type="ECO:0000259" key="3">
    <source>
        <dbReference type="Pfam" id="PF03787"/>
    </source>
</evidence>
<dbReference type="GO" id="GO:0051607">
    <property type="term" value="P:defense response to virus"/>
    <property type="evidence" value="ECO:0007669"/>
    <property type="project" value="UniProtKB-KW"/>
</dbReference>
<keyword evidence="1" id="KW-0051">Antiviral defense</keyword>
<dbReference type="Proteomes" id="UP000027395">
    <property type="component" value="Chromosome"/>
</dbReference>
<dbReference type="InterPro" id="IPR005537">
    <property type="entry name" value="RAMP_III_fam"/>
</dbReference>
<dbReference type="PANTHER" id="PTHR39965:SF1">
    <property type="entry name" value="CRISPR SYSTEM CMR SUBUNIT CMR6"/>
    <property type="match status" value="1"/>
</dbReference>
<keyword evidence="5" id="KW-1185">Reference proteome</keyword>
<feature type="compositionally biased region" description="Polar residues" evidence="2">
    <location>
        <begin position="32"/>
        <end position="51"/>
    </location>
</feature>
<dbReference type="eggNOG" id="COG1367">
    <property type="taxonomic scope" value="Bacteria"/>
</dbReference>
<feature type="domain" description="CRISPR type III-associated protein" evidence="3">
    <location>
        <begin position="149"/>
        <end position="317"/>
    </location>
</feature>
<dbReference type="AlphaFoldDB" id="A0A073CFN3"/>
<gene>
    <name evidence="4" type="primary">cmr6</name>
    <name evidence="4" type="ORF">A19Y_1714</name>
</gene>